<comment type="caution">
    <text evidence="1">The sequence shown here is derived from an EMBL/GenBank/DDBJ whole genome shotgun (WGS) entry which is preliminary data.</text>
</comment>
<sequence length="44" mass="4795">MLNSQRSLSELPKMSAASQVERAVLVSCVFVLKYYGGVDGLAIY</sequence>
<dbReference type="AlphaFoldDB" id="Q4SEY6"/>
<dbReference type="KEGG" id="tng:GSTEN00019332G001"/>
<protein>
    <submittedName>
        <fullName evidence="1">(spotted green pufferfish) hypothetical protein</fullName>
    </submittedName>
</protein>
<dbReference type="EMBL" id="CAAE01014610">
    <property type="protein sequence ID" value="CAG00796.1"/>
    <property type="molecule type" value="Genomic_DNA"/>
</dbReference>
<organism evidence="1">
    <name type="scientific">Tetraodon nigroviridis</name>
    <name type="common">Spotted green pufferfish</name>
    <name type="synonym">Chelonodon nigroviridis</name>
    <dbReference type="NCBI Taxonomy" id="99883"/>
    <lineage>
        <taxon>Eukaryota</taxon>
        <taxon>Metazoa</taxon>
        <taxon>Chordata</taxon>
        <taxon>Craniata</taxon>
        <taxon>Vertebrata</taxon>
        <taxon>Euteleostomi</taxon>
        <taxon>Actinopterygii</taxon>
        <taxon>Neopterygii</taxon>
        <taxon>Teleostei</taxon>
        <taxon>Neoteleostei</taxon>
        <taxon>Acanthomorphata</taxon>
        <taxon>Eupercaria</taxon>
        <taxon>Tetraodontiformes</taxon>
        <taxon>Tetradontoidea</taxon>
        <taxon>Tetraodontidae</taxon>
        <taxon>Tetraodon</taxon>
    </lineage>
</organism>
<evidence type="ECO:0000313" key="1">
    <source>
        <dbReference type="EMBL" id="CAG00796.1"/>
    </source>
</evidence>
<reference evidence="1" key="2">
    <citation type="submission" date="2004-02" db="EMBL/GenBank/DDBJ databases">
        <authorList>
            <consortium name="Genoscope"/>
            <consortium name="Whitehead Institute Centre for Genome Research"/>
        </authorList>
    </citation>
    <scope>NUCLEOTIDE SEQUENCE</scope>
</reference>
<name>Q4SEY6_TETNG</name>
<accession>Q4SEY6</accession>
<gene>
    <name evidence="1" type="ORF">GSTENG00019332001</name>
</gene>
<reference evidence="1" key="1">
    <citation type="journal article" date="2004" name="Nature">
        <title>Genome duplication in the teleost fish Tetraodon nigroviridis reveals the early vertebrate proto-karyotype.</title>
        <authorList>
            <person name="Jaillon O."/>
            <person name="Aury J.-M."/>
            <person name="Brunet F."/>
            <person name="Petit J.-L."/>
            <person name="Stange-Thomann N."/>
            <person name="Mauceli E."/>
            <person name="Bouneau L."/>
            <person name="Fischer C."/>
            <person name="Ozouf-Costaz C."/>
            <person name="Bernot A."/>
            <person name="Nicaud S."/>
            <person name="Jaffe D."/>
            <person name="Fisher S."/>
            <person name="Lutfalla G."/>
            <person name="Dossat C."/>
            <person name="Segurens B."/>
            <person name="Dasilva C."/>
            <person name="Salanoubat M."/>
            <person name="Levy M."/>
            <person name="Boudet N."/>
            <person name="Castellano S."/>
            <person name="Anthouard V."/>
            <person name="Jubin C."/>
            <person name="Castelli V."/>
            <person name="Katinka M."/>
            <person name="Vacherie B."/>
            <person name="Biemont C."/>
            <person name="Skalli Z."/>
            <person name="Cattolico L."/>
            <person name="Poulain J."/>
            <person name="De Berardinis V."/>
            <person name="Cruaud C."/>
            <person name="Duprat S."/>
            <person name="Brottier P."/>
            <person name="Coutanceau J.-P."/>
            <person name="Gouzy J."/>
            <person name="Parra G."/>
            <person name="Lardier G."/>
            <person name="Chapple C."/>
            <person name="McKernan K.J."/>
            <person name="McEwan P."/>
            <person name="Bosak S."/>
            <person name="Kellis M."/>
            <person name="Volff J.-N."/>
            <person name="Guigo R."/>
            <person name="Zody M.C."/>
            <person name="Mesirov J."/>
            <person name="Lindblad-Toh K."/>
            <person name="Birren B."/>
            <person name="Nusbaum C."/>
            <person name="Kahn D."/>
            <person name="Robinson-Rechavi M."/>
            <person name="Laudet V."/>
            <person name="Schachter V."/>
            <person name="Quetier F."/>
            <person name="Saurin W."/>
            <person name="Scarpelli C."/>
            <person name="Wincker P."/>
            <person name="Lander E.S."/>
            <person name="Weissenbach J."/>
            <person name="Roest Crollius H."/>
        </authorList>
    </citation>
    <scope>NUCLEOTIDE SEQUENCE [LARGE SCALE GENOMIC DNA]</scope>
</reference>
<proteinExistence type="predicted"/>